<keyword evidence="1" id="KW-1133">Transmembrane helix</keyword>
<dbReference type="EMBL" id="JABFBC010000002">
    <property type="protein sequence ID" value="NNU81101.1"/>
    <property type="molecule type" value="Genomic_DNA"/>
</dbReference>
<feature type="transmembrane region" description="Helical" evidence="1">
    <location>
        <begin position="162"/>
        <end position="183"/>
    </location>
</feature>
<comment type="caution">
    <text evidence="2">The sequence shown here is derived from an EMBL/GenBank/DDBJ whole genome shotgun (WGS) entry which is preliminary data.</text>
</comment>
<dbReference type="Proteomes" id="UP000572377">
    <property type="component" value="Unassembled WGS sequence"/>
</dbReference>
<keyword evidence="3" id="KW-1185">Reference proteome</keyword>
<sequence length="309" mass="32136">MLIGFLARAGRNARWILSIGSVVALFTPGLAEFLRPALPALVSMVYALAMARIDLGATLRAAIRPRRLAQLAGIAVLLLPVTALVYGLVGRAFGPEVAATLVYVAAAPPIASCAGLCFLLGFNARLALEVTVATTLMTPVLGPLAVAIALPGAEAALEPLALAQRLFLMILGGILGALLIRRLVGAGRIAASGQVFDGVAAFGMLLFVFPLFDRVGALILEDPGRAMFILVLGFVLNIGANLATRAALGSRLPAAEAGAAGILMGNRTIAMYLAALPFEPVLALFVALYQYPMYFTPLLLARLRIPPAA</sequence>
<feature type="transmembrane region" description="Helical" evidence="1">
    <location>
        <begin position="195"/>
        <end position="212"/>
    </location>
</feature>
<evidence type="ECO:0000313" key="2">
    <source>
        <dbReference type="EMBL" id="NNU81101.1"/>
    </source>
</evidence>
<gene>
    <name evidence="2" type="ORF">HMH01_11710</name>
</gene>
<organism evidence="2 3">
    <name type="scientific">Halovulum dunhuangense</name>
    <dbReference type="NCBI Taxonomy" id="1505036"/>
    <lineage>
        <taxon>Bacteria</taxon>
        <taxon>Pseudomonadati</taxon>
        <taxon>Pseudomonadota</taxon>
        <taxon>Alphaproteobacteria</taxon>
        <taxon>Rhodobacterales</taxon>
        <taxon>Paracoccaceae</taxon>
        <taxon>Halovulum</taxon>
    </lineage>
</organism>
<dbReference type="RefSeq" id="WP_171325756.1">
    <property type="nucleotide sequence ID" value="NZ_JABFBC010000002.1"/>
</dbReference>
<feature type="transmembrane region" description="Helical" evidence="1">
    <location>
        <begin position="269"/>
        <end position="291"/>
    </location>
</feature>
<dbReference type="Gene3D" id="1.20.1530.20">
    <property type="match status" value="1"/>
</dbReference>
<feature type="transmembrane region" description="Helical" evidence="1">
    <location>
        <begin position="224"/>
        <end position="248"/>
    </location>
</feature>
<feature type="transmembrane region" description="Helical" evidence="1">
    <location>
        <begin position="101"/>
        <end position="123"/>
    </location>
</feature>
<evidence type="ECO:0000256" key="1">
    <source>
        <dbReference type="SAM" id="Phobius"/>
    </source>
</evidence>
<evidence type="ECO:0008006" key="4">
    <source>
        <dbReference type="Google" id="ProtNLM"/>
    </source>
</evidence>
<feature type="transmembrane region" description="Helical" evidence="1">
    <location>
        <begin position="68"/>
        <end position="89"/>
    </location>
</feature>
<feature type="transmembrane region" description="Helical" evidence="1">
    <location>
        <begin position="12"/>
        <end position="31"/>
    </location>
</feature>
<accession>A0A849L4M7</accession>
<protein>
    <recommendedName>
        <fullName evidence="4">BASS family bile acid:Na+ symporter</fullName>
    </recommendedName>
</protein>
<name>A0A849L4M7_9RHOB</name>
<reference evidence="2 3" key="1">
    <citation type="submission" date="2020-05" db="EMBL/GenBank/DDBJ databases">
        <title>Gimesia benthica sp. nov., a novel planctomycete isolated from a deep-sea water sample of the Northwest Indian Ocean.</title>
        <authorList>
            <person name="Wang J."/>
            <person name="Ruan C."/>
            <person name="Song L."/>
            <person name="Zhu Y."/>
            <person name="Li A."/>
            <person name="Zheng X."/>
            <person name="Wang L."/>
            <person name="Lu Z."/>
            <person name="Huang Y."/>
            <person name="Du W."/>
            <person name="Zhou Y."/>
            <person name="Huang L."/>
            <person name="Dai X."/>
        </authorList>
    </citation>
    <scope>NUCLEOTIDE SEQUENCE [LARGE SCALE GENOMIC DNA]</scope>
    <source>
        <strain evidence="2 3">YYQ-30</strain>
    </source>
</reference>
<proteinExistence type="predicted"/>
<feature type="transmembrane region" description="Helical" evidence="1">
    <location>
        <begin position="37"/>
        <end position="56"/>
    </location>
</feature>
<feature type="transmembrane region" description="Helical" evidence="1">
    <location>
        <begin position="130"/>
        <end position="150"/>
    </location>
</feature>
<evidence type="ECO:0000313" key="3">
    <source>
        <dbReference type="Proteomes" id="UP000572377"/>
    </source>
</evidence>
<dbReference type="AlphaFoldDB" id="A0A849L4M7"/>
<keyword evidence="1" id="KW-0812">Transmembrane</keyword>
<dbReference type="InterPro" id="IPR038770">
    <property type="entry name" value="Na+/solute_symporter_sf"/>
</dbReference>
<keyword evidence="1" id="KW-0472">Membrane</keyword>